<evidence type="ECO:0000256" key="6">
    <source>
        <dbReference type="ARBA" id="ARBA00034125"/>
    </source>
</evidence>
<evidence type="ECO:0000313" key="11">
    <source>
        <dbReference type="Proteomes" id="UP001331561"/>
    </source>
</evidence>
<feature type="transmembrane region" description="Helical" evidence="7">
    <location>
        <begin position="159"/>
        <end position="179"/>
    </location>
</feature>
<dbReference type="InterPro" id="IPR024528">
    <property type="entry name" value="ThrE_2"/>
</dbReference>
<dbReference type="InterPro" id="IPR050539">
    <property type="entry name" value="ThrE_Dicarb/AminoAcid_Exp"/>
</dbReference>
<dbReference type="Pfam" id="PF06738">
    <property type="entry name" value="ThrE"/>
    <property type="match status" value="1"/>
</dbReference>
<feature type="transmembrane region" description="Helical" evidence="7">
    <location>
        <begin position="307"/>
        <end position="330"/>
    </location>
</feature>
<keyword evidence="2" id="KW-1003">Cell membrane</keyword>
<evidence type="ECO:0000256" key="5">
    <source>
        <dbReference type="ARBA" id="ARBA00023136"/>
    </source>
</evidence>
<accession>A0ABU6JYV2</accession>
<dbReference type="EMBL" id="JAYXHS010000001">
    <property type="protein sequence ID" value="MEC5384858.1"/>
    <property type="molecule type" value="Genomic_DNA"/>
</dbReference>
<comment type="similarity">
    <text evidence="6">Belongs to the ThrE exporter (TC 2.A.79) family.</text>
</comment>
<feature type="transmembrane region" description="Helical" evidence="7">
    <location>
        <begin position="225"/>
        <end position="245"/>
    </location>
</feature>
<keyword evidence="11" id="KW-1185">Reference proteome</keyword>
<evidence type="ECO:0000259" key="8">
    <source>
        <dbReference type="Pfam" id="PF06738"/>
    </source>
</evidence>
<evidence type="ECO:0000256" key="1">
    <source>
        <dbReference type="ARBA" id="ARBA00004651"/>
    </source>
</evidence>
<feature type="domain" description="Threonine/serine exporter-like N-terminal" evidence="8">
    <location>
        <begin position="9"/>
        <end position="240"/>
    </location>
</feature>
<feature type="transmembrane region" description="Helical" evidence="7">
    <location>
        <begin position="186"/>
        <end position="205"/>
    </location>
</feature>
<evidence type="ECO:0000259" key="9">
    <source>
        <dbReference type="Pfam" id="PF12821"/>
    </source>
</evidence>
<name>A0ABU6JYV2_9RHOO</name>
<evidence type="ECO:0000256" key="7">
    <source>
        <dbReference type="SAM" id="Phobius"/>
    </source>
</evidence>
<dbReference type="InterPro" id="IPR010619">
    <property type="entry name" value="ThrE-like_N"/>
</dbReference>
<evidence type="ECO:0000256" key="2">
    <source>
        <dbReference type="ARBA" id="ARBA00022475"/>
    </source>
</evidence>
<organism evidence="10 11">
    <name type="scientific">Uliginosibacterium silvisoli</name>
    <dbReference type="NCBI Taxonomy" id="3114758"/>
    <lineage>
        <taxon>Bacteria</taxon>
        <taxon>Pseudomonadati</taxon>
        <taxon>Pseudomonadota</taxon>
        <taxon>Betaproteobacteria</taxon>
        <taxon>Rhodocyclales</taxon>
        <taxon>Zoogloeaceae</taxon>
        <taxon>Uliginosibacterium</taxon>
    </lineage>
</organism>
<sequence>MSHESPLRFLQEAARLLLQYNMRTALLEQRLRQAAVSLGQEVQIVPGYRQLTIHAANGAYAHVQVHELRINIAVSARVNRIIDELCGGLLSLPEALQRLDEVERVAEKHHRGVLALIFGCAAAALAALLSADVPAMLVIGVSSALGLLARQQLAKHHVSLFALPCVAAFIGALAGGLLIRMGATTTPGICLIVPALMLVPGPHFINSLHDIVENNMTTGLARLALASAIMLSASMGIFLGGWLTLGMTTVAPWDSSVVHIPLWADMLLAGIAACGFGAVYNAPWPVLWTSIVGGMLGHGVRYLGLEYGAGLVLSTFAACVVIGAFAAGFVERLRVPFAAVAFAGAVTMMPGVLMFRAIGGAMEISLAGTHASPALVSSAFANVFTAGFVVGAMGVGLLLGARIAPLRARPAKAA</sequence>
<keyword evidence="5 7" id="KW-0472">Membrane</keyword>
<gene>
    <name evidence="10" type="ORF">VVD49_03945</name>
</gene>
<protein>
    <submittedName>
        <fullName evidence="10">Threonine/serine exporter family protein</fullName>
    </submittedName>
</protein>
<evidence type="ECO:0000313" key="10">
    <source>
        <dbReference type="EMBL" id="MEC5384858.1"/>
    </source>
</evidence>
<reference evidence="10 11" key="1">
    <citation type="submission" date="2024-01" db="EMBL/GenBank/DDBJ databases">
        <title>Uliginosibacterium soil sp. nov.</title>
        <authorList>
            <person name="Lv Y."/>
        </authorList>
    </citation>
    <scope>NUCLEOTIDE SEQUENCE [LARGE SCALE GENOMIC DNA]</scope>
    <source>
        <strain evidence="10 11">H3</strain>
    </source>
</reference>
<feature type="transmembrane region" description="Helical" evidence="7">
    <location>
        <begin position="113"/>
        <end position="139"/>
    </location>
</feature>
<feature type="transmembrane region" description="Helical" evidence="7">
    <location>
        <begin position="266"/>
        <end position="287"/>
    </location>
</feature>
<comment type="caution">
    <text evidence="10">The sequence shown here is derived from an EMBL/GenBank/DDBJ whole genome shotgun (WGS) entry which is preliminary data.</text>
</comment>
<feature type="domain" description="Threonine/Serine exporter ThrE" evidence="9">
    <location>
        <begin position="266"/>
        <end position="400"/>
    </location>
</feature>
<feature type="transmembrane region" description="Helical" evidence="7">
    <location>
        <begin position="337"/>
        <end position="359"/>
    </location>
</feature>
<dbReference type="PANTHER" id="PTHR34390:SF2">
    <property type="entry name" value="SUCCINATE TRANSPORTER SUBUNIT YJJP-RELATED"/>
    <property type="match status" value="1"/>
</dbReference>
<dbReference type="RefSeq" id="WP_327597824.1">
    <property type="nucleotide sequence ID" value="NZ_JAYXHS010000001.1"/>
</dbReference>
<keyword evidence="3 7" id="KW-0812">Transmembrane</keyword>
<dbReference type="PANTHER" id="PTHR34390">
    <property type="entry name" value="UPF0442 PROTEIN YJJB-RELATED"/>
    <property type="match status" value="1"/>
</dbReference>
<keyword evidence="4 7" id="KW-1133">Transmembrane helix</keyword>
<evidence type="ECO:0000256" key="3">
    <source>
        <dbReference type="ARBA" id="ARBA00022692"/>
    </source>
</evidence>
<dbReference type="Proteomes" id="UP001331561">
    <property type="component" value="Unassembled WGS sequence"/>
</dbReference>
<feature type="transmembrane region" description="Helical" evidence="7">
    <location>
        <begin position="379"/>
        <end position="399"/>
    </location>
</feature>
<comment type="subcellular location">
    <subcellularLocation>
        <location evidence="1">Cell membrane</location>
        <topology evidence="1">Multi-pass membrane protein</topology>
    </subcellularLocation>
</comment>
<evidence type="ECO:0000256" key="4">
    <source>
        <dbReference type="ARBA" id="ARBA00022989"/>
    </source>
</evidence>
<dbReference type="Pfam" id="PF12821">
    <property type="entry name" value="ThrE_2"/>
    <property type="match status" value="1"/>
</dbReference>
<proteinExistence type="inferred from homology"/>